<organism evidence="1 2">
    <name type="scientific">Dictyobacter arantiisoli</name>
    <dbReference type="NCBI Taxonomy" id="2014874"/>
    <lineage>
        <taxon>Bacteria</taxon>
        <taxon>Bacillati</taxon>
        <taxon>Chloroflexota</taxon>
        <taxon>Ktedonobacteria</taxon>
        <taxon>Ktedonobacterales</taxon>
        <taxon>Dictyobacteraceae</taxon>
        <taxon>Dictyobacter</taxon>
    </lineage>
</organism>
<gene>
    <name evidence="1" type="ORF">KDI_33020</name>
</gene>
<accession>A0A5A5TES5</accession>
<proteinExistence type="predicted"/>
<comment type="caution">
    <text evidence="1">The sequence shown here is derived from an EMBL/GenBank/DDBJ whole genome shotgun (WGS) entry which is preliminary data.</text>
</comment>
<dbReference type="EMBL" id="BIXY01000050">
    <property type="protein sequence ID" value="GCF09738.1"/>
    <property type="molecule type" value="Genomic_DNA"/>
</dbReference>
<evidence type="ECO:0000313" key="2">
    <source>
        <dbReference type="Proteomes" id="UP000322530"/>
    </source>
</evidence>
<reference evidence="1 2" key="1">
    <citation type="submission" date="2019-01" db="EMBL/GenBank/DDBJ databases">
        <title>Draft genome sequence of Dictyobacter sp. Uno17.</title>
        <authorList>
            <person name="Wang C.M."/>
            <person name="Zheng Y."/>
            <person name="Sakai Y."/>
            <person name="Abe K."/>
            <person name="Yokota A."/>
            <person name="Yabe S."/>
        </authorList>
    </citation>
    <scope>NUCLEOTIDE SEQUENCE [LARGE SCALE GENOMIC DNA]</scope>
    <source>
        <strain evidence="1 2">Uno17</strain>
    </source>
</reference>
<sequence length="68" mass="7758">MRAEAAAEVRFPVHRTVISPQRSVIYPNMDGGIRMSLWERYRTMKGKAHLGCDPGTHLHRFPTICPLP</sequence>
<protein>
    <submittedName>
        <fullName evidence="1">Uncharacterized protein</fullName>
    </submittedName>
</protein>
<evidence type="ECO:0000313" key="1">
    <source>
        <dbReference type="EMBL" id="GCF09738.1"/>
    </source>
</evidence>
<name>A0A5A5TES5_9CHLR</name>
<keyword evidence="2" id="KW-1185">Reference proteome</keyword>
<dbReference type="AlphaFoldDB" id="A0A5A5TES5"/>
<dbReference type="Proteomes" id="UP000322530">
    <property type="component" value="Unassembled WGS sequence"/>
</dbReference>